<feature type="compositionally biased region" description="Basic and acidic residues" evidence="6">
    <location>
        <begin position="207"/>
        <end position="221"/>
    </location>
</feature>
<dbReference type="PANTHER" id="PTHR10283:SF92">
    <property type="entry name" value="LOW-AFFINITY PHOSPHATE TRANSPORTER PHO91"/>
    <property type="match status" value="1"/>
</dbReference>
<evidence type="ECO:0000256" key="1">
    <source>
        <dbReference type="ARBA" id="ARBA00004141"/>
    </source>
</evidence>
<feature type="region of interest" description="Disordered" evidence="6">
    <location>
        <begin position="207"/>
        <end position="228"/>
    </location>
</feature>
<dbReference type="InterPro" id="IPR004680">
    <property type="entry name" value="Cit_transptr-like_dom"/>
</dbReference>
<evidence type="ECO:0000256" key="5">
    <source>
        <dbReference type="ARBA" id="ARBA00023136"/>
    </source>
</evidence>
<feature type="transmembrane region" description="Helical" evidence="7">
    <location>
        <begin position="593"/>
        <end position="623"/>
    </location>
</feature>
<dbReference type="PANTHER" id="PTHR10283">
    <property type="entry name" value="SOLUTE CARRIER FAMILY 13 MEMBER"/>
    <property type="match status" value="1"/>
</dbReference>
<dbReference type="EMBL" id="JWZX01003175">
    <property type="protein sequence ID" value="KOO23605.1"/>
    <property type="molecule type" value="Genomic_DNA"/>
</dbReference>
<feature type="transmembrane region" description="Helical" evidence="7">
    <location>
        <begin position="135"/>
        <end position="155"/>
    </location>
</feature>
<feature type="transmembrane region" description="Helical" evidence="7">
    <location>
        <begin position="282"/>
        <end position="315"/>
    </location>
</feature>
<accession>A0A0M0JAU3</accession>
<evidence type="ECO:0000256" key="3">
    <source>
        <dbReference type="ARBA" id="ARBA00022692"/>
    </source>
</evidence>
<feature type="transmembrane region" description="Helical" evidence="7">
    <location>
        <begin position="476"/>
        <end position="495"/>
    </location>
</feature>
<feature type="transmembrane region" description="Helical" evidence="7">
    <location>
        <begin position="553"/>
        <end position="573"/>
    </location>
</feature>
<evidence type="ECO:0000313" key="10">
    <source>
        <dbReference type="Proteomes" id="UP000037460"/>
    </source>
</evidence>
<keyword evidence="5 7" id="KW-0472">Membrane</keyword>
<feature type="transmembrane region" description="Helical" evidence="7">
    <location>
        <begin position="515"/>
        <end position="541"/>
    </location>
</feature>
<feature type="domain" description="Citrate transporter-like" evidence="8">
    <location>
        <begin position="176"/>
        <end position="561"/>
    </location>
</feature>
<evidence type="ECO:0000256" key="6">
    <source>
        <dbReference type="SAM" id="MobiDB-lite"/>
    </source>
</evidence>
<dbReference type="GO" id="GO:0006817">
    <property type="term" value="P:phosphate ion transport"/>
    <property type="evidence" value="ECO:0007669"/>
    <property type="project" value="TreeGrafter"/>
</dbReference>
<feature type="transmembrane region" description="Helical" evidence="7">
    <location>
        <begin position="444"/>
        <end position="464"/>
    </location>
</feature>
<evidence type="ECO:0000256" key="4">
    <source>
        <dbReference type="ARBA" id="ARBA00022989"/>
    </source>
</evidence>
<evidence type="ECO:0000259" key="8">
    <source>
        <dbReference type="Pfam" id="PF03600"/>
    </source>
</evidence>
<dbReference type="Proteomes" id="UP000037460">
    <property type="component" value="Unassembled WGS sequence"/>
</dbReference>
<dbReference type="GO" id="GO:0005886">
    <property type="term" value="C:plasma membrane"/>
    <property type="evidence" value="ECO:0007669"/>
    <property type="project" value="TreeGrafter"/>
</dbReference>
<protein>
    <submittedName>
        <fullName evidence="9">Sodium sulfate symporter</fullName>
    </submittedName>
</protein>
<feature type="transmembrane region" description="Helical" evidence="7">
    <location>
        <begin position="327"/>
        <end position="349"/>
    </location>
</feature>
<gene>
    <name evidence="9" type="ORF">Ctob_001567</name>
</gene>
<evidence type="ECO:0000256" key="2">
    <source>
        <dbReference type="ARBA" id="ARBA00022448"/>
    </source>
</evidence>
<dbReference type="GO" id="GO:0006797">
    <property type="term" value="P:polyphosphate metabolic process"/>
    <property type="evidence" value="ECO:0007669"/>
    <property type="project" value="TreeGrafter"/>
</dbReference>
<name>A0A0M0JAU3_9EUKA</name>
<dbReference type="GO" id="GO:0005315">
    <property type="term" value="F:phosphate transmembrane transporter activity"/>
    <property type="evidence" value="ECO:0007669"/>
    <property type="project" value="TreeGrafter"/>
</dbReference>
<dbReference type="AlphaFoldDB" id="A0A0M0JAU3"/>
<organism evidence="9 10">
    <name type="scientific">Chrysochromulina tobinii</name>
    <dbReference type="NCBI Taxonomy" id="1460289"/>
    <lineage>
        <taxon>Eukaryota</taxon>
        <taxon>Haptista</taxon>
        <taxon>Haptophyta</taxon>
        <taxon>Prymnesiophyceae</taxon>
        <taxon>Prymnesiales</taxon>
        <taxon>Chrysochromulinaceae</taxon>
        <taxon>Chrysochromulina</taxon>
    </lineage>
</organism>
<evidence type="ECO:0000256" key="7">
    <source>
        <dbReference type="SAM" id="Phobius"/>
    </source>
</evidence>
<dbReference type="OrthoDB" id="10260443at2759"/>
<proteinExistence type="predicted"/>
<keyword evidence="4 7" id="KW-1133">Transmembrane helix</keyword>
<sequence length="627" mass="66869">MVKFGQVVDIRAIAEWRQHYLSYEKMKRIMKQIPSSKTEDDVSIAESLRSFVLVNHEGIRKIVKKLDKLIGGTPRQPQILKRLSAEPFYTGLSEIEDWMVALEQLCSNAEAVLSMKAEGRKQCAPQAPVSSTPRVWGVVASVLVACAVLLLTPLLDPDGNNEFEKRCACVLLSIITLWLTEALPYFVTSLLVPVLVVLGRVMPAEPEEHTGKHGDVQHDTTDDSGSTPAMEAADAAKLLLSSMFGSPVILLVLAGLVAAAVVSRCQLELRLASALSEWLGRYPLAFMLVIMQLGLATSMCVSNVTAPILLLNVLTPLLREMPGGSRYAKALVLGLAFSCNLGGMLTPIASPQNAVALQALAYRGATIGFGTWFLVALPIAEIGLLLVHGLLLLLLRPFDCAQLPRISIEKKQKLGRRELSMLCCVMATTVLWATLSFPPLHDTFGDPAVVGLALVVGSFGSGFLTKDDFNGLNWHLLALIGGGNALGLAVSKSGLLHLASHSLLKAQLSLGGTSVWLLTAELVGAMLVITSFVSHTVAAIVTMPLIASIGAHAGAPAQIVFCCTLTCSAAMALPMSSFPNVNSLLAEDDYGRAYVNAADFVLVGLPASMLVSALSATLAFWLIGLML</sequence>
<dbReference type="Pfam" id="PF03600">
    <property type="entry name" value="CitMHS"/>
    <property type="match status" value="1"/>
</dbReference>
<keyword evidence="10" id="KW-1185">Reference proteome</keyword>
<comment type="caution">
    <text evidence="9">The sequence shown here is derived from an EMBL/GenBank/DDBJ whole genome shotgun (WGS) entry which is preliminary data.</text>
</comment>
<reference evidence="10" key="1">
    <citation type="journal article" date="2015" name="PLoS Genet.">
        <title>Genome Sequence and Transcriptome Analyses of Chrysochromulina tobin: Metabolic Tools for Enhanced Algal Fitness in the Prominent Order Prymnesiales (Haptophyceae).</title>
        <authorList>
            <person name="Hovde B.T."/>
            <person name="Deodato C.R."/>
            <person name="Hunsperger H.M."/>
            <person name="Ryken S.A."/>
            <person name="Yost W."/>
            <person name="Jha R.K."/>
            <person name="Patterson J."/>
            <person name="Monnat R.J. Jr."/>
            <person name="Barlow S.B."/>
            <person name="Starkenburg S.R."/>
            <person name="Cattolico R.A."/>
        </authorList>
    </citation>
    <scope>NUCLEOTIDE SEQUENCE</scope>
    <source>
        <strain evidence="10">CCMP291</strain>
    </source>
</reference>
<evidence type="ECO:0000313" key="9">
    <source>
        <dbReference type="EMBL" id="KOO23605.1"/>
    </source>
</evidence>
<feature type="transmembrane region" description="Helical" evidence="7">
    <location>
        <begin position="419"/>
        <end position="438"/>
    </location>
</feature>
<feature type="transmembrane region" description="Helical" evidence="7">
    <location>
        <begin position="369"/>
        <end position="398"/>
    </location>
</feature>
<feature type="transmembrane region" description="Helical" evidence="7">
    <location>
        <begin position="238"/>
        <end position="262"/>
    </location>
</feature>
<keyword evidence="2" id="KW-0813">Transport</keyword>
<keyword evidence="3 7" id="KW-0812">Transmembrane</keyword>
<comment type="subcellular location">
    <subcellularLocation>
        <location evidence="1">Membrane</location>
        <topology evidence="1">Multi-pass membrane protein</topology>
    </subcellularLocation>
</comment>